<comment type="caution">
    <text evidence="1">The sequence shown here is derived from an EMBL/GenBank/DDBJ whole genome shotgun (WGS) entry which is preliminary data.</text>
</comment>
<gene>
    <name evidence="1" type="ORF">KFK09_020963</name>
</gene>
<dbReference type="Proteomes" id="UP000829196">
    <property type="component" value="Unassembled WGS sequence"/>
</dbReference>
<protein>
    <submittedName>
        <fullName evidence="1">Uncharacterized protein</fullName>
    </submittedName>
</protein>
<organism evidence="1 2">
    <name type="scientific">Dendrobium nobile</name>
    <name type="common">Orchid</name>
    <dbReference type="NCBI Taxonomy" id="94219"/>
    <lineage>
        <taxon>Eukaryota</taxon>
        <taxon>Viridiplantae</taxon>
        <taxon>Streptophyta</taxon>
        <taxon>Embryophyta</taxon>
        <taxon>Tracheophyta</taxon>
        <taxon>Spermatophyta</taxon>
        <taxon>Magnoliopsida</taxon>
        <taxon>Liliopsida</taxon>
        <taxon>Asparagales</taxon>
        <taxon>Orchidaceae</taxon>
        <taxon>Epidendroideae</taxon>
        <taxon>Malaxideae</taxon>
        <taxon>Dendrobiinae</taxon>
        <taxon>Dendrobium</taxon>
    </lineage>
</organism>
<accession>A0A8T3AMT9</accession>
<proteinExistence type="predicted"/>
<keyword evidence="2" id="KW-1185">Reference proteome</keyword>
<reference evidence="1" key="1">
    <citation type="journal article" date="2022" name="Front. Genet.">
        <title>Chromosome-Scale Assembly of the Dendrobium nobile Genome Provides Insights Into the Molecular Mechanism of the Biosynthesis of the Medicinal Active Ingredient of Dendrobium.</title>
        <authorList>
            <person name="Xu Q."/>
            <person name="Niu S.-C."/>
            <person name="Li K.-L."/>
            <person name="Zheng P.-J."/>
            <person name="Zhang X.-J."/>
            <person name="Jia Y."/>
            <person name="Liu Y."/>
            <person name="Niu Y.-X."/>
            <person name="Yu L.-H."/>
            <person name="Chen D.-F."/>
            <person name="Zhang G.-Q."/>
        </authorList>
    </citation>
    <scope>NUCLEOTIDE SEQUENCE</scope>
    <source>
        <tissue evidence="1">Leaf</tissue>
    </source>
</reference>
<dbReference type="AlphaFoldDB" id="A0A8T3AMT9"/>
<evidence type="ECO:0000313" key="1">
    <source>
        <dbReference type="EMBL" id="KAI0497729.1"/>
    </source>
</evidence>
<name>A0A8T3AMT9_DENNO</name>
<sequence>MRKIESPPDRLIGDPRLYAIGRLSPIPSKLYSSSISPAPELLRAIFCFLWVFIFSLNSSKQSIFFNL</sequence>
<evidence type="ECO:0000313" key="2">
    <source>
        <dbReference type="Proteomes" id="UP000829196"/>
    </source>
</evidence>
<dbReference type="EMBL" id="JAGYWB010000015">
    <property type="protein sequence ID" value="KAI0497729.1"/>
    <property type="molecule type" value="Genomic_DNA"/>
</dbReference>